<reference evidence="3 4" key="1">
    <citation type="submission" date="2017-05" db="EMBL/GenBank/DDBJ databases">
        <title>Vagococcus spp. assemblies.</title>
        <authorList>
            <person name="Gulvik C.A."/>
        </authorList>
    </citation>
    <scope>NUCLEOTIDE SEQUENCE [LARGE SCALE GENOMIC DNA]</scope>
    <source>
        <strain evidence="3 4">DSM 24756</strain>
    </source>
</reference>
<dbReference type="OrthoDB" id="9811076at2"/>
<dbReference type="InterPro" id="IPR007167">
    <property type="entry name" value="Fe-transptr_FeoA-like"/>
</dbReference>
<dbReference type="SMART" id="SM00899">
    <property type="entry name" value="FeoA"/>
    <property type="match status" value="2"/>
</dbReference>
<dbReference type="SUPFAM" id="SSF50037">
    <property type="entry name" value="C-terminal domain of transcriptional repressors"/>
    <property type="match status" value="2"/>
</dbReference>
<dbReference type="Gene3D" id="2.30.30.90">
    <property type="match status" value="2"/>
</dbReference>
<accession>A0A430AFH7</accession>
<dbReference type="Proteomes" id="UP000288669">
    <property type="component" value="Unassembled WGS sequence"/>
</dbReference>
<protein>
    <recommendedName>
        <fullName evidence="2">Ferrous iron transporter FeoA-like domain-containing protein</fullName>
    </recommendedName>
</protein>
<sequence>MIPLNQTETGKAYFFAGVRDKSISEKHLANLGLVKGAKVQISSGNSRDSYIIQVHQARLAITKELSEQLFFEENYENKQENYLSLDQLKIGSHAEVTKVLGRGAVKRRLMDMGVTRGVSLFIRNVAPLGDPIDIKLRGYELSLRKDEAKCILVRELEG</sequence>
<dbReference type="GO" id="GO:0046914">
    <property type="term" value="F:transition metal ion binding"/>
    <property type="evidence" value="ECO:0007669"/>
    <property type="project" value="InterPro"/>
</dbReference>
<proteinExistence type="predicted"/>
<dbReference type="RefSeq" id="WP_126825884.1">
    <property type="nucleotide sequence ID" value="NZ_JBHLWU010000001.1"/>
</dbReference>
<dbReference type="PANTHER" id="PTHR42954:SF2">
    <property type="entry name" value="FE(2+) TRANSPORT PROTEIN A"/>
    <property type="match status" value="1"/>
</dbReference>
<dbReference type="EMBL" id="NGJZ01000003">
    <property type="protein sequence ID" value="RSU06497.1"/>
    <property type="molecule type" value="Genomic_DNA"/>
</dbReference>
<comment type="caution">
    <text evidence="3">The sequence shown here is derived from an EMBL/GenBank/DDBJ whole genome shotgun (WGS) entry which is preliminary data.</text>
</comment>
<feature type="domain" description="Ferrous iron transporter FeoA-like" evidence="2">
    <location>
        <begin position="83"/>
        <end position="155"/>
    </location>
</feature>
<dbReference type="PANTHER" id="PTHR42954">
    <property type="entry name" value="FE(2+) TRANSPORT PROTEIN A"/>
    <property type="match status" value="1"/>
</dbReference>
<dbReference type="InterPro" id="IPR038157">
    <property type="entry name" value="FeoA_core_dom"/>
</dbReference>
<evidence type="ECO:0000313" key="3">
    <source>
        <dbReference type="EMBL" id="RSU06497.1"/>
    </source>
</evidence>
<dbReference type="AlphaFoldDB" id="A0A430AFH7"/>
<gene>
    <name evidence="3" type="ORF">CBF30_09610</name>
</gene>
<name>A0A430AFH7_9ENTE</name>
<dbReference type="InterPro" id="IPR008988">
    <property type="entry name" value="Transcriptional_repressor_C"/>
</dbReference>
<feature type="domain" description="Ferrous iron transporter FeoA-like" evidence="2">
    <location>
        <begin position="2"/>
        <end position="73"/>
    </location>
</feature>
<organism evidence="3 4">
    <name type="scientific">Vagococcus entomophilus</name>
    <dbReference type="NCBI Taxonomy" id="1160095"/>
    <lineage>
        <taxon>Bacteria</taxon>
        <taxon>Bacillati</taxon>
        <taxon>Bacillota</taxon>
        <taxon>Bacilli</taxon>
        <taxon>Lactobacillales</taxon>
        <taxon>Enterococcaceae</taxon>
        <taxon>Vagococcus</taxon>
    </lineage>
</organism>
<keyword evidence="1" id="KW-0408">Iron</keyword>
<evidence type="ECO:0000259" key="2">
    <source>
        <dbReference type="SMART" id="SM00899"/>
    </source>
</evidence>
<dbReference type="InterPro" id="IPR052713">
    <property type="entry name" value="FeoA"/>
</dbReference>
<keyword evidence="4" id="KW-1185">Reference proteome</keyword>
<evidence type="ECO:0000256" key="1">
    <source>
        <dbReference type="ARBA" id="ARBA00023004"/>
    </source>
</evidence>
<evidence type="ECO:0000313" key="4">
    <source>
        <dbReference type="Proteomes" id="UP000288669"/>
    </source>
</evidence>
<dbReference type="Pfam" id="PF04023">
    <property type="entry name" value="FeoA"/>
    <property type="match status" value="2"/>
</dbReference>